<comment type="caution">
    <text evidence="1">The sequence shown here is derived from an EMBL/GenBank/DDBJ whole genome shotgun (WGS) entry which is preliminary data.</text>
</comment>
<dbReference type="EMBL" id="JAAYEE010000314">
    <property type="protein sequence ID" value="NLW36867.1"/>
    <property type="molecule type" value="Genomic_DNA"/>
</dbReference>
<reference evidence="1" key="2">
    <citation type="submission" date="2020-01" db="EMBL/GenBank/DDBJ databases">
        <authorList>
            <person name="Campanaro S."/>
        </authorList>
    </citation>
    <scope>NUCLEOTIDE SEQUENCE</scope>
    <source>
        <strain evidence="1">AS06rmzACSIP_7</strain>
    </source>
</reference>
<name>A0A971M6I9_9BACT</name>
<proteinExistence type="predicted"/>
<evidence type="ECO:0000313" key="1">
    <source>
        <dbReference type="EMBL" id="NLW36867.1"/>
    </source>
</evidence>
<reference evidence="1" key="1">
    <citation type="journal article" date="2020" name="Biotechnol. Biofuels">
        <title>New insights from the biogas microbiome by comprehensive genome-resolved metagenomics of nearly 1600 species originating from multiple anaerobic digesters.</title>
        <authorList>
            <person name="Campanaro S."/>
            <person name="Treu L."/>
            <person name="Rodriguez-R L.M."/>
            <person name="Kovalovszki A."/>
            <person name="Ziels R.M."/>
            <person name="Maus I."/>
            <person name="Zhu X."/>
            <person name="Kougias P.G."/>
            <person name="Basile A."/>
            <person name="Luo G."/>
            <person name="Schluter A."/>
            <person name="Konstantinidis K.T."/>
            <person name="Angelidaki I."/>
        </authorList>
    </citation>
    <scope>NUCLEOTIDE SEQUENCE</scope>
    <source>
        <strain evidence="1">AS06rmzACSIP_7</strain>
    </source>
</reference>
<sequence>MEIRDGSVMLLFARRRIQDKAWEKEPWIVNQDNIERWASRKWIDLRAGNTSRWQDPFRKIFQEIKKEDGDTSSRFDRGNGFRPRDS</sequence>
<protein>
    <submittedName>
        <fullName evidence="1">Uncharacterized protein</fullName>
    </submittedName>
</protein>
<accession>A0A971M6I9</accession>
<dbReference type="Proteomes" id="UP000777265">
    <property type="component" value="Unassembled WGS sequence"/>
</dbReference>
<gene>
    <name evidence="1" type="ORF">GXY80_15525</name>
</gene>
<evidence type="ECO:0000313" key="2">
    <source>
        <dbReference type="Proteomes" id="UP000777265"/>
    </source>
</evidence>
<organism evidence="1 2">
    <name type="scientific">Syntrophorhabdus aromaticivorans</name>
    <dbReference type="NCBI Taxonomy" id="328301"/>
    <lineage>
        <taxon>Bacteria</taxon>
        <taxon>Pseudomonadati</taxon>
        <taxon>Thermodesulfobacteriota</taxon>
        <taxon>Syntrophorhabdia</taxon>
        <taxon>Syntrophorhabdales</taxon>
        <taxon>Syntrophorhabdaceae</taxon>
        <taxon>Syntrophorhabdus</taxon>
    </lineage>
</organism>
<dbReference type="AlphaFoldDB" id="A0A971M6I9"/>